<dbReference type="EMBL" id="QGNW01000062">
    <property type="protein sequence ID" value="RVX04169.1"/>
    <property type="molecule type" value="Genomic_DNA"/>
</dbReference>
<reference evidence="1 2" key="1">
    <citation type="journal article" date="2018" name="PLoS Genet.">
        <title>Population sequencing reveals clonal diversity and ancestral inbreeding in the grapevine cultivar Chardonnay.</title>
        <authorList>
            <person name="Roach M.J."/>
            <person name="Johnson D.L."/>
            <person name="Bohlmann J."/>
            <person name="van Vuuren H.J."/>
            <person name="Jones S.J."/>
            <person name="Pretorius I.S."/>
            <person name="Schmidt S.A."/>
            <person name="Borneman A.R."/>
        </authorList>
    </citation>
    <scope>NUCLEOTIDE SEQUENCE [LARGE SCALE GENOMIC DNA]</scope>
    <source>
        <strain evidence="2">cv. Chardonnay</strain>
        <tissue evidence="1">Leaf</tissue>
    </source>
</reference>
<protein>
    <submittedName>
        <fullName evidence="1">Uncharacterized protein</fullName>
    </submittedName>
</protein>
<organism evidence="1 2">
    <name type="scientific">Vitis vinifera</name>
    <name type="common">Grape</name>
    <dbReference type="NCBI Taxonomy" id="29760"/>
    <lineage>
        <taxon>Eukaryota</taxon>
        <taxon>Viridiplantae</taxon>
        <taxon>Streptophyta</taxon>
        <taxon>Embryophyta</taxon>
        <taxon>Tracheophyta</taxon>
        <taxon>Spermatophyta</taxon>
        <taxon>Magnoliopsida</taxon>
        <taxon>eudicotyledons</taxon>
        <taxon>Gunneridae</taxon>
        <taxon>Pentapetalae</taxon>
        <taxon>rosids</taxon>
        <taxon>Vitales</taxon>
        <taxon>Vitaceae</taxon>
        <taxon>Viteae</taxon>
        <taxon>Vitis</taxon>
    </lineage>
</organism>
<dbReference type="AlphaFoldDB" id="A0A438J5E3"/>
<comment type="caution">
    <text evidence="1">The sequence shown here is derived from an EMBL/GenBank/DDBJ whole genome shotgun (WGS) entry which is preliminary data.</text>
</comment>
<accession>A0A438J5E3</accession>
<name>A0A438J5E3_VITVI</name>
<dbReference type="Proteomes" id="UP000288805">
    <property type="component" value="Unassembled WGS sequence"/>
</dbReference>
<evidence type="ECO:0000313" key="1">
    <source>
        <dbReference type="EMBL" id="RVX04169.1"/>
    </source>
</evidence>
<sequence>MRLNVIFDSLQLGSFDTPDAYTGAYCPHQGIFLVVIGLYDSHIHDL</sequence>
<proteinExistence type="predicted"/>
<evidence type="ECO:0000313" key="2">
    <source>
        <dbReference type="Proteomes" id="UP000288805"/>
    </source>
</evidence>
<gene>
    <name evidence="1" type="ORF">CK203_015735</name>
</gene>